<dbReference type="SUPFAM" id="SSF52833">
    <property type="entry name" value="Thioredoxin-like"/>
    <property type="match status" value="2"/>
</dbReference>
<comment type="caution">
    <text evidence="8">The sequence shown here is derived from an EMBL/GenBank/DDBJ whole genome shotgun (WGS) entry which is preliminary data.</text>
</comment>
<evidence type="ECO:0000259" key="6">
    <source>
        <dbReference type="PROSITE" id="PS50404"/>
    </source>
</evidence>
<accession>A0AAN5C4W2</accession>
<proteinExistence type="inferred from homology"/>
<dbReference type="SFLD" id="SFLDG01205">
    <property type="entry name" value="AMPS.1"/>
    <property type="match status" value="2"/>
</dbReference>
<name>A0AAN5C4W2_9BILA</name>
<dbReference type="EC" id="2.5.1.18" evidence="1"/>
<sequence length="419" mass="47501">MPAYKLYYFPLRGRGETIRQLLTLAGQPFEDYRINPEEWSGIKPDMPLGQVPVLEVDGSFKLAQTMTILRYIANKHGLAGRTPEESAQLDMIGECVQEMINSPQIFNWPLVVLNKCSDVTTDEQKADFFKYKVTPELESFAPKIERFLLANGNGGLFLGDSETWVDVFSAECFSKFVEYGDPVCLEAFPHIKKVLPPSLNFRKNMPTIKLIYFDGRGRGESIRQLLKLAQVPFEDCRITFEEWIALKRTSPLGNIPVLEIDGVQICPTSTIHRLIGNLYGLAGTSVLEKARLDMIGEVIQDLSSDYGPNWFGRCLLGKDPEYPTKVHQRLYFKQKVVPAIDKFAPFIEKFLIENGNNGLFLGETETWTDIFAAEQFAKFVDYGEPECLDAYPAIKKLIARVYSHPIIAEHIRTRKPAIA</sequence>
<evidence type="ECO:0000256" key="5">
    <source>
        <dbReference type="ARBA" id="ARBA00078118"/>
    </source>
</evidence>
<evidence type="ECO:0000313" key="9">
    <source>
        <dbReference type="Proteomes" id="UP001328107"/>
    </source>
</evidence>
<dbReference type="GO" id="GO:0004364">
    <property type="term" value="F:glutathione transferase activity"/>
    <property type="evidence" value="ECO:0007669"/>
    <property type="project" value="UniProtKB-EC"/>
</dbReference>
<keyword evidence="2" id="KW-0808">Transferase</keyword>
<dbReference type="EMBL" id="BTRK01000001">
    <property type="protein sequence ID" value="GMR30770.1"/>
    <property type="molecule type" value="Genomic_DNA"/>
</dbReference>
<dbReference type="InterPro" id="IPR010987">
    <property type="entry name" value="Glutathione-S-Trfase_C-like"/>
</dbReference>
<dbReference type="SFLD" id="SFLDG00363">
    <property type="entry name" value="AMPS_(cytGST):_Alpha-__Mu-__Pi"/>
    <property type="match status" value="2"/>
</dbReference>
<feature type="domain" description="GST C-terminal" evidence="7">
    <location>
        <begin position="285"/>
        <end position="419"/>
    </location>
</feature>
<gene>
    <name evidence="8" type="ORF">PMAYCL1PPCAC_00965</name>
</gene>
<dbReference type="InterPro" id="IPR036282">
    <property type="entry name" value="Glutathione-S-Trfase_C_sf"/>
</dbReference>
<dbReference type="Gene3D" id="3.40.30.10">
    <property type="entry name" value="Glutaredoxin"/>
    <property type="match status" value="2"/>
</dbReference>
<feature type="domain" description="GST N-terminal" evidence="6">
    <location>
        <begin position="206"/>
        <end position="283"/>
    </location>
</feature>
<dbReference type="PANTHER" id="PTHR11571:SF261">
    <property type="entry name" value="GLUTATHIONE S-TRANSFERASE GST-36-RELATED"/>
    <property type="match status" value="1"/>
</dbReference>
<dbReference type="PANTHER" id="PTHR11571">
    <property type="entry name" value="GLUTATHIONE S-TRANSFERASE"/>
    <property type="match status" value="1"/>
</dbReference>
<evidence type="ECO:0000259" key="7">
    <source>
        <dbReference type="PROSITE" id="PS50405"/>
    </source>
</evidence>
<evidence type="ECO:0000256" key="1">
    <source>
        <dbReference type="ARBA" id="ARBA00012452"/>
    </source>
</evidence>
<dbReference type="FunFam" id="1.20.1050.10:FF:000076">
    <property type="entry name" value="Probable glutathione S-transferase gst-36"/>
    <property type="match status" value="2"/>
</dbReference>
<dbReference type="InterPro" id="IPR040079">
    <property type="entry name" value="Glutathione_S-Trfase"/>
</dbReference>
<dbReference type="Pfam" id="PF02798">
    <property type="entry name" value="GST_N"/>
    <property type="match status" value="2"/>
</dbReference>
<dbReference type="InterPro" id="IPR036249">
    <property type="entry name" value="Thioredoxin-like_sf"/>
</dbReference>
<comment type="catalytic activity">
    <reaction evidence="4">
        <text>RX + glutathione = an S-substituted glutathione + a halide anion + H(+)</text>
        <dbReference type="Rhea" id="RHEA:16437"/>
        <dbReference type="ChEBI" id="CHEBI:15378"/>
        <dbReference type="ChEBI" id="CHEBI:16042"/>
        <dbReference type="ChEBI" id="CHEBI:17792"/>
        <dbReference type="ChEBI" id="CHEBI:57925"/>
        <dbReference type="ChEBI" id="CHEBI:90779"/>
        <dbReference type="EC" id="2.5.1.18"/>
    </reaction>
</comment>
<dbReference type="Gene3D" id="1.20.1050.10">
    <property type="match status" value="2"/>
</dbReference>
<keyword evidence="9" id="KW-1185">Reference proteome</keyword>
<evidence type="ECO:0000256" key="2">
    <source>
        <dbReference type="ARBA" id="ARBA00022679"/>
    </source>
</evidence>
<evidence type="ECO:0000256" key="3">
    <source>
        <dbReference type="ARBA" id="ARBA00038317"/>
    </source>
</evidence>
<dbReference type="FunFam" id="3.40.30.10:FF:000035">
    <property type="entry name" value="hematopoietic prostaglandin D synthase"/>
    <property type="match status" value="1"/>
</dbReference>
<protein>
    <recommendedName>
        <fullName evidence="1">glutathione transferase</fullName>
        <ecNumber evidence="1">2.5.1.18</ecNumber>
    </recommendedName>
    <alternativeName>
        <fullName evidence="5">GST class-sigma</fullName>
    </alternativeName>
</protein>
<evidence type="ECO:0000313" key="8">
    <source>
        <dbReference type="EMBL" id="GMR30770.1"/>
    </source>
</evidence>
<comment type="similarity">
    <text evidence="3">Belongs to the GST superfamily. Sigma family.</text>
</comment>
<feature type="domain" description="GST N-terminal" evidence="6">
    <location>
        <begin position="2"/>
        <end position="80"/>
    </location>
</feature>
<dbReference type="PROSITE" id="PS50404">
    <property type="entry name" value="GST_NTER"/>
    <property type="match status" value="2"/>
</dbReference>
<feature type="domain" description="GST C-terminal" evidence="7">
    <location>
        <begin position="82"/>
        <end position="233"/>
    </location>
</feature>
<evidence type="ECO:0000256" key="4">
    <source>
        <dbReference type="ARBA" id="ARBA00047960"/>
    </source>
</evidence>
<reference evidence="9" key="1">
    <citation type="submission" date="2022-10" db="EMBL/GenBank/DDBJ databases">
        <title>Genome assembly of Pristionchus species.</title>
        <authorList>
            <person name="Yoshida K."/>
            <person name="Sommer R.J."/>
        </authorList>
    </citation>
    <scope>NUCLEOTIDE SEQUENCE [LARGE SCALE GENOMIC DNA]</scope>
    <source>
        <strain evidence="9">RS5460</strain>
    </source>
</reference>
<dbReference type="Pfam" id="PF14497">
    <property type="entry name" value="GST_C_3"/>
    <property type="match status" value="2"/>
</dbReference>
<dbReference type="AlphaFoldDB" id="A0AAN5C4W2"/>
<dbReference type="SUPFAM" id="SSF47616">
    <property type="entry name" value="GST C-terminal domain-like"/>
    <property type="match status" value="2"/>
</dbReference>
<dbReference type="Proteomes" id="UP001328107">
    <property type="component" value="Unassembled WGS sequence"/>
</dbReference>
<organism evidence="8 9">
    <name type="scientific">Pristionchus mayeri</name>
    <dbReference type="NCBI Taxonomy" id="1317129"/>
    <lineage>
        <taxon>Eukaryota</taxon>
        <taxon>Metazoa</taxon>
        <taxon>Ecdysozoa</taxon>
        <taxon>Nematoda</taxon>
        <taxon>Chromadorea</taxon>
        <taxon>Rhabditida</taxon>
        <taxon>Rhabditina</taxon>
        <taxon>Diplogasteromorpha</taxon>
        <taxon>Diplogasteroidea</taxon>
        <taxon>Neodiplogasteridae</taxon>
        <taxon>Pristionchus</taxon>
    </lineage>
</organism>
<dbReference type="GO" id="GO:0006749">
    <property type="term" value="P:glutathione metabolic process"/>
    <property type="evidence" value="ECO:0007669"/>
    <property type="project" value="TreeGrafter"/>
</dbReference>
<dbReference type="CDD" id="cd03192">
    <property type="entry name" value="GST_C_Sigma_like"/>
    <property type="match status" value="2"/>
</dbReference>
<dbReference type="SFLD" id="SFLDS00019">
    <property type="entry name" value="Glutathione_Transferase_(cytos"/>
    <property type="match status" value="2"/>
</dbReference>
<dbReference type="PROSITE" id="PS50405">
    <property type="entry name" value="GST_CTER"/>
    <property type="match status" value="2"/>
</dbReference>
<dbReference type="CDD" id="cd03039">
    <property type="entry name" value="GST_N_Sigma_like"/>
    <property type="match status" value="2"/>
</dbReference>
<dbReference type="InterPro" id="IPR004046">
    <property type="entry name" value="GST_C"/>
</dbReference>
<dbReference type="InterPro" id="IPR050213">
    <property type="entry name" value="GST_superfamily"/>
</dbReference>
<dbReference type="GO" id="GO:0004602">
    <property type="term" value="F:glutathione peroxidase activity"/>
    <property type="evidence" value="ECO:0007669"/>
    <property type="project" value="UniProtKB-ARBA"/>
</dbReference>
<dbReference type="InterPro" id="IPR004045">
    <property type="entry name" value="Glutathione_S-Trfase_N"/>
</dbReference>